<name>A0A2G8KL81_STIJA</name>
<sequence>MTVTDNMLKQALPCKPFSHQQKHLDVLWEQSSLQAVTDGANNSLYELMEAENTTRFVPDLVTGDFDSIRKEVKSFMEEKGSKIIHTPDQDKTDFRKCLEIVADQVKNEKVDFVVAFGAFGGRLDHVLSNINTLFEAPSIIKYPLYLIGDYNISFLLMPGHHTIDISSGLEGDTCGLLPLGGKCEGITTKV</sequence>
<evidence type="ECO:0000259" key="6">
    <source>
        <dbReference type="Pfam" id="PF04265"/>
    </source>
</evidence>
<proteinExistence type="predicted"/>
<dbReference type="GO" id="GO:0016301">
    <property type="term" value="F:kinase activity"/>
    <property type="evidence" value="ECO:0007669"/>
    <property type="project" value="UniProtKB-KW"/>
</dbReference>
<gene>
    <name evidence="7" type="ORF">BSL78_14414</name>
</gene>
<dbReference type="SUPFAM" id="SSF63862">
    <property type="entry name" value="Thiamin pyrophosphokinase, substrate-binding domain"/>
    <property type="match status" value="1"/>
</dbReference>
<reference evidence="7 8" key="1">
    <citation type="journal article" date="2017" name="PLoS Biol.">
        <title>The sea cucumber genome provides insights into morphological evolution and visceral regeneration.</title>
        <authorList>
            <person name="Zhang X."/>
            <person name="Sun L."/>
            <person name="Yuan J."/>
            <person name="Sun Y."/>
            <person name="Gao Y."/>
            <person name="Zhang L."/>
            <person name="Li S."/>
            <person name="Dai H."/>
            <person name="Hamel J.F."/>
            <person name="Liu C."/>
            <person name="Yu Y."/>
            <person name="Liu S."/>
            <person name="Lin W."/>
            <person name="Guo K."/>
            <person name="Jin S."/>
            <person name="Xu P."/>
            <person name="Storey K.B."/>
            <person name="Huan P."/>
            <person name="Zhang T."/>
            <person name="Zhou Y."/>
            <person name="Zhang J."/>
            <person name="Lin C."/>
            <person name="Li X."/>
            <person name="Xing L."/>
            <person name="Huo D."/>
            <person name="Sun M."/>
            <person name="Wang L."/>
            <person name="Mercier A."/>
            <person name="Li F."/>
            <person name="Yang H."/>
            <person name="Xiang J."/>
        </authorList>
    </citation>
    <scope>NUCLEOTIDE SEQUENCE [LARGE SCALE GENOMIC DNA]</scope>
    <source>
        <strain evidence="7">Shaxun</strain>
        <tissue evidence="7">Muscle</tissue>
    </source>
</reference>
<dbReference type="Proteomes" id="UP000230750">
    <property type="component" value="Unassembled WGS sequence"/>
</dbReference>
<dbReference type="InterPro" id="IPR007373">
    <property type="entry name" value="Thiamin_PyroPKinase_B1-bd"/>
</dbReference>
<feature type="domain" description="Thiamin pyrophosphokinase thiamin-binding" evidence="6">
    <location>
        <begin position="160"/>
        <end position="189"/>
    </location>
</feature>
<dbReference type="InterPro" id="IPR006282">
    <property type="entry name" value="Thi_PPkinase"/>
</dbReference>
<dbReference type="SUPFAM" id="SSF63999">
    <property type="entry name" value="Thiamin pyrophosphokinase, catalytic domain"/>
    <property type="match status" value="1"/>
</dbReference>
<keyword evidence="1" id="KW-0808">Transferase</keyword>
<accession>A0A2G8KL81</accession>
<dbReference type="Pfam" id="PF04263">
    <property type="entry name" value="TPK_catalytic"/>
    <property type="match status" value="1"/>
</dbReference>
<comment type="caution">
    <text evidence="7">The sequence shown here is derived from an EMBL/GenBank/DDBJ whole genome shotgun (WGS) entry which is preliminary data.</text>
</comment>
<dbReference type="GO" id="GO:0009229">
    <property type="term" value="P:thiamine diphosphate biosynthetic process"/>
    <property type="evidence" value="ECO:0007669"/>
    <property type="project" value="InterPro"/>
</dbReference>
<dbReference type="PANTHER" id="PTHR13622">
    <property type="entry name" value="THIAMIN PYROPHOSPHOKINASE"/>
    <property type="match status" value="1"/>
</dbReference>
<dbReference type="STRING" id="307972.A0A2G8KL81"/>
<dbReference type="OrthoDB" id="25149at2759"/>
<dbReference type="EMBL" id="MRZV01000506">
    <property type="protein sequence ID" value="PIK48727.1"/>
    <property type="molecule type" value="Genomic_DNA"/>
</dbReference>
<dbReference type="CDD" id="cd07995">
    <property type="entry name" value="TPK"/>
    <property type="match status" value="1"/>
</dbReference>
<dbReference type="InterPro" id="IPR007371">
    <property type="entry name" value="TPK_catalytic"/>
</dbReference>
<evidence type="ECO:0000313" key="8">
    <source>
        <dbReference type="Proteomes" id="UP000230750"/>
    </source>
</evidence>
<feature type="domain" description="Thiamin pyrophosphokinase catalytic" evidence="5">
    <location>
        <begin position="26"/>
        <end position="136"/>
    </location>
</feature>
<dbReference type="GO" id="GO:0004788">
    <property type="term" value="F:thiamine diphosphokinase activity"/>
    <property type="evidence" value="ECO:0007669"/>
    <property type="project" value="InterPro"/>
</dbReference>
<keyword evidence="8" id="KW-1185">Reference proteome</keyword>
<evidence type="ECO:0000256" key="3">
    <source>
        <dbReference type="ARBA" id="ARBA00022777"/>
    </source>
</evidence>
<evidence type="ECO:0000313" key="7">
    <source>
        <dbReference type="EMBL" id="PIK48727.1"/>
    </source>
</evidence>
<protein>
    <submittedName>
        <fullName evidence="7">Putative thiamine pyrophosphokinase 1</fullName>
    </submittedName>
</protein>
<keyword evidence="2" id="KW-0547">Nucleotide-binding</keyword>
<evidence type="ECO:0000256" key="4">
    <source>
        <dbReference type="ARBA" id="ARBA00022840"/>
    </source>
</evidence>
<dbReference type="GO" id="GO:0005524">
    <property type="term" value="F:ATP binding"/>
    <property type="evidence" value="ECO:0007669"/>
    <property type="project" value="UniProtKB-KW"/>
</dbReference>
<dbReference type="GO" id="GO:0006772">
    <property type="term" value="P:thiamine metabolic process"/>
    <property type="evidence" value="ECO:0007669"/>
    <property type="project" value="InterPro"/>
</dbReference>
<dbReference type="PANTHER" id="PTHR13622:SF8">
    <property type="entry name" value="THIAMIN PYROPHOSPHOKINASE 1"/>
    <property type="match status" value="1"/>
</dbReference>
<dbReference type="InterPro" id="IPR036371">
    <property type="entry name" value="TPK_B1-bd_sf"/>
</dbReference>
<organism evidence="7 8">
    <name type="scientific">Stichopus japonicus</name>
    <name type="common">Sea cucumber</name>
    <dbReference type="NCBI Taxonomy" id="307972"/>
    <lineage>
        <taxon>Eukaryota</taxon>
        <taxon>Metazoa</taxon>
        <taxon>Echinodermata</taxon>
        <taxon>Eleutherozoa</taxon>
        <taxon>Echinozoa</taxon>
        <taxon>Holothuroidea</taxon>
        <taxon>Aspidochirotacea</taxon>
        <taxon>Aspidochirotida</taxon>
        <taxon>Stichopodidae</taxon>
        <taxon>Apostichopus</taxon>
    </lineage>
</organism>
<dbReference type="InterPro" id="IPR036759">
    <property type="entry name" value="TPK_catalytic_sf"/>
</dbReference>
<dbReference type="Pfam" id="PF04265">
    <property type="entry name" value="TPK_B1_binding"/>
    <property type="match status" value="1"/>
</dbReference>
<dbReference type="AlphaFoldDB" id="A0A2G8KL81"/>
<evidence type="ECO:0000259" key="5">
    <source>
        <dbReference type="Pfam" id="PF04263"/>
    </source>
</evidence>
<dbReference type="NCBIfam" id="TIGR01378">
    <property type="entry name" value="thi_PPkinase"/>
    <property type="match status" value="1"/>
</dbReference>
<evidence type="ECO:0000256" key="1">
    <source>
        <dbReference type="ARBA" id="ARBA00022679"/>
    </source>
</evidence>
<dbReference type="Gene3D" id="3.40.50.10240">
    <property type="entry name" value="Thiamin pyrophosphokinase, catalytic domain"/>
    <property type="match status" value="1"/>
</dbReference>
<keyword evidence="4" id="KW-0067">ATP-binding</keyword>
<keyword evidence="3 7" id="KW-0418">Kinase</keyword>
<evidence type="ECO:0000256" key="2">
    <source>
        <dbReference type="ARBA" id="ARBA00022741"/>
    </source>
</evidence>